<feature type="transmembrane region" description="Helical" evidence="13">
    <location>
        <begin position="130"/>
        <end position="149"/>
    </location>
</feature>
<sequence length="635" mass="70718">LRTTRLNSDFKVPGAFGSVVMDGMMSMVPFLDQPVLLHSSRDPGECTMTPEQCAYKSTYWVNWYQADHRYALPTVAFFMVAIGIFIIAHLTSVITPRSAKKSSLWLRPLAFLRFLSYKTWRVAGWNTQSLGVCLLGGAGLVYFVAMTLGPHPYYWPNTKELSYGGSPPIATRSGFMALACMPFLIILGAKTNPITALTGISHEKLFVWHNWVAWAMFVLALIHTFPFIVYHMWLGDIKTQWMSGGVWVTGVVAIIAQAWLTFMSIPWIRNRYYEFFKATHFFMAMVFVIFFFLHCDFRMSSWDYFIATAVLYTLSWLYAQCRVYFEHGFRHKARIVAESDETIKVSIDTAMEWSPGQHIFLRFLTGMHGMTAHPFTICSVPKGNGQNTLVFYIKQHGGVTGRLMSIAKKNPDTSISVLMDGPYGGIAAGRMEEFDRSLVVGGGAGAGLTLSMIEDFVSFSSAQSSSTNSSENTQEKEMKVVVATRDPGMRLWYFQALEELAERHQIQKPVSGLSIHIHETHSSISGSGSGSEKHELEISLDGDETKTKNVISGECRLSGSNPEIFGVQLFTGRPDLPSTILQVAGQEGKSIGVIVCGPSSMTHDVSAAASHVQGQILSRKPGSARELWLHRENFS</sequence>
<keyword evidence="4" id="KW-0813">Transport</keyword>
<name>A0A9W9JVY4_9EURO</name>
<dbReference type="GO" id="GO:0015677">
    <property type="term" value="P:copper ion import"/>
    <property type="evidence" value="ECO:0007669"/>
    <property type="project" value="TreeGrafter"/>
</dbReference>
<dbReference type="Pfam" id="PF01794">
    <property type="entry name" value="Ferric_reduct"/>
    <property type="match status" value="1"/>
</dbReference>
<dbReference type="Gene3D" id="3.40.50.80">
    <property type="entry name" value="Nucleotide-binding domain of ferredoxin-NADP reductase (FNR) module"/>
    <property type="match status" value="1"/>
</dbReference>
<evidence type="ECO:0000313" key="16">
    <source>
        <dbReference type="Proteomes" id="UP001149165"/>
    </source>
</evidence>
<gene>
    <name evidence="15" type="ORF">N7456_012559</name>
</gene>
<dbReference type="Pfam" id="PF08022">
    <property type="entry name" value="FAD_binding_8"/>
    <property type="match status" value="1"/>
</dbReference>
<keyword evidence="16" id="KW-1185">Reference proteome</keyword>
<dbReference type="SUPFAM" id="SSF52343">
    <property type="entry name" value="Ferredoxin reductase-like, C-terminal NADP-linked domain"/>
    <property type="match status" value="1"/>
</dbReference>
<keyword evidence="11 13" id="KW-0472">Membrane</keyword>
<feature type="transmembrane region" description="Helical" evidence="13">
    <location>
        <begin position="211"/>
        <end position="233"/>
    </location>
</feature>
<reference evidence="15" key="1">
    <citation type="submission" date="2022-11" db="EMBL/GenBank/DDBJ databases">
        <authorList>
            <person name="Petersen C."/>
        </authorList>
    </citation>
    <scope>NUCLEOTIDE SEQUENCE</scope>
    <source>
        <strain evidence="15">IBT 30069</strain>
    </source>
</reference>
<evidence type="ECO:0000256" key="3">
    <source>
        <dbReference type="ARBA" id="ARBA00012668"/>
    </source>
</evidence>
<evidence type="ECO:0000256" key="7">
    <source>
        <dbReference type="ARBA" id="ARBA00022982"/>
    </source>
</evidence>
<feature type="transmembrane region" description="Helical" evidence="13">
    <location>
        <begin position="245"/>
        <end position="268"/>
    </location>
</feature>
<feature type="non-terminal residue" evidence="15">
    <location>
        <position position="635"/>
    </location>
</feature>
<comment type="similarity">
    <text evidence="2">Belongs to the ferric reductase (FRE) family.</text>
</comment>
<evidence type="ECO:0000256" key="2">
    <source>
        <dbReference type="ARBA" id="ARBA00006278"/>
    </source>
</evidence>
<evidence type="ECO:0000256" key="6">
    <source>
        <dbReference type="ARBA" id="ARBA00022692"/>
    </source>
</evidence>
<dbReference type="GO" id="GO:0052851">
    <property type="term" value="F:ferric-chelate reductase (NADPH) activity"/>
    <property type="evidence" value="ECO:0007669"/>
    <property type="project" value="UniProtKB-EC"/>
</dbReference>
<evidence type="ECO:0000256" key="1">
    <source>
        <dbReference type="ARBA" id="ARBA00004651"/>
    </source>
</evidence>
<evidence type="ECO:0000256" key="10">
    <source>
        <dbReference type="ARBA" id="ARBA00023065"/>
    </source>
</evidence>
<dbReference type="EC" id="1.16.1.9" evidence="3"/>
<feature type="transmembrane region" description="Helical" evidence="13">
    <location>
        <begin position="305"/>
        <end position="325"/>
    </location>
</feature>
<evidence type="ECO:0000256" key="13">
    <source>
        <dbReference type="SAM" id="Phobius"/>
    </source>
</evidence>
<dbReference type="GO" id="GO:0005886">
    <property type="term" value="C:plasma membrane"/>
    <property type="evidence" value="ECO:0007669"/>
    <property type="project" value="UniProtKB-SubCell"/>
</dbReference>
<dbReference type="InterPro" id="IPR017938">
    <property type="entry name" value="Riboflavin_synthase-like_b-brl"/>
</dbReference>
<dbReference type="Gene3D" id="2.40.30.10">
    <property type="entry name" value="Translation factors"/>
    <property type="match status" value="1"/>
</dbReference>
<dbReference type="InterPro" id="IPR051410">
    <property type="entry name" value="Ferric/Cupric_Reductase"/>
</dbReference>
<reference evidence="15" key="2">
    <citation type="journal article" date="2023" name="IMA Fungus">
        <title>Comparative genomic study of the Penicillium genus elucidates a diverse pangenome and 15 lateral gene transfer events.</title>
        <authorList>
            <person name="Petersen C."/>
            <person name="Sorensen T."/>
            <person name="Nielsen M.R."/>
            <person name="Sondergaard T.E."/>
            <person name="Sorensen J.L."/>
            <person name="Fitzpatrick D.A."/>
            <person name="Frisvad J.C."/>
            <person name="Nielsen K.L."/>
        </authorList>
    </citation>
    <scope>NUCLEOTIDE SEQUENCE</scope>
    <source>
        <strain evidence="15">IBT 30069</strain>
    </source>
</reference>
<evidence type="ECO:0000313" key="15">
    <source>
        <dbReference type="EMBL" id="KAJ5083132.1"/>
    </source>
</evidence>
<dbReference type="GO" id="GO:0006879">
    <property type="term" value="P:intracellular iron ion homeostasis"/>
    <property type="evidence" value="ECO:0007669"/>
    <property type="project" value="TreeGrafter"/>
</dbReference>
<dbReference type="OrthoDB" id="17725at2759"/>
<dbReference type="InterPro" id="IPR039261">
    <property type="entry name" value="FNR_nucleotide-bd"/>
</dbReference>
<keyword evidence="10" id="KW-0406">Ion transport</keyword>
<comment type="subcellular location">
    <subcellularLocation>
        <location evidence="1">Cell membrane</location>
        <topology evidence="1">Multi-pass membrane protein</topology>
    </subcellularLocation>
</comment>
<dbReference type="PROSITE" id="PS51384">
    <property type="entry name" value="FAD_FR"/>
    <property type="match status" value="1"/>
</dbReference>
<dbReference type="SFLD" id="SFLDG01168">
    <property type="entry name" value="Ferric_reductase_subgroup_(FRE"/>
    <property type="match status" value="1"/>
</dbReference>
<dbReference type="InterPro" id="IPR013112">
    <property type="entry name" value="FAD-bd_8"/>
</dbReference>
<dbReference type="CDD" id="cd06186">
    <property type="entry name" value="NOX_Duox_like_FAD_NADP"/>
    <property type="match status" value="1"/>
</dbReference>
<dbReference type="InterPro" id="IPR013130">
    <property type="entry name" value="Fe3_Rdtase_TM_dom"/>
</dbReference>
<feature type="transmembrane region" description="Helical" evidence="13">
    <location>
        <begin position="12"/>
        <end position="31"/>
    </location>
</feature>
<dbReference type="PANTHER" id="PTHR32361">
    <property type="entry name" value="FERRIC/CUPRIC REDUCTASE TRANSMEMBRANE COMPONENT"/>
    <property type="match status" value="1"/>
</dbReference>
<comment type="caution">
    <text evidence="15">The sequence shown here is derived from an EMBL/GenBank/DDBJ whole genome shotgun (WGS) entry which is preliminary data.</text>
</comment>
<evidence type="ECO:0000256" key="11">
    <source>
        <dbReference type="ARBA" id="ARBA00023136"/>
    </source>
</evidence>
<comment type="catalytic activity">
    <reaction evidence="12">
        <text>2 a Fe(II)-siderophore + NADP(+) + H(+) = 2 a Fe(III)-siderophore + NADPH</text>
        <dbReference type="Rhea" id="RHEA:28795"/>
        <dbReference type="Rhea" id="RHEA-COMP:11342"/>
        <dbReference type="Rhea" id="RHEA-COMP:11344"/>
        <dbReference type="ChEBI" id="CHEBI:15378"/>
        <dbReference type="ChEBI" id="CHEBI:29033"/>
        <dbReference type="ChEBI" id="CHEBI:29034"/>
        <dbReference type="ChEBI" id="CHEBI:57783"/>
        <dbReference type="ChEBI" id="CHEBI:58349"/>
        <dbReference type="EC" id="1.16.1.9"/>
    </reaction>
</comment>
<dbReference type="SFLD" id="SFLDS00052">
    <property type="entry name" value="Ferric_Reductase_Domain"/>
    <property type="match status" value="1"/>
</dbReference>
<evidence type="ECO:0000256" key="12">
    <source>
        <dbReference type="ARBA" id="ARBA00048483"/>
    </source>
</evidence>
<dbReference type="AlphaFoldDB" id="A0A9W9JVY4"/>
<dbReference type="InterPro" id="IPR013121">
    <property type="entry name" value="Fe_red_NAD-bd_6"/>
</dbReference>
<evidence type="ECO:0000256" key="8">
    <source>
        <dbReference type="ARBA" id="ARBA00022989"/>
    </source>
</evidence>
<evidence type="ECO:0000256" key="5">
    <source>
        <dbReference type="ARBA" id="ARBA00022475"/>
    </source>
</evidence>
<keyword evidence="6 13" id="KW-0812">Transmembrane</keyword>
<dbReference type="GO" id="GO:0006826">
    <property type="term" value="P:iron ion transport"/>
    <property type="evidence" value="ECO:0007669"/>
    <property type="project" value="TreeGrafter"/>
</dbReference>
<keyword evidence="9" id="KW-0560">Oxidoreductase</keyword>
<dbReference type="SUPFAM" id="SSF63380">
    <property type="entry name" value="Riboflavin synthase domain-like"/>
    <property type="match status" value="1"/>
</dbReference>
<keyword evidence="8 13" id="KW-1133">Transmembrane helix</keyword>
<proteinExistence type="inferred from homology"/>
<keyword evidence="7" id="KW-0249">Electron transport</keyword>
<accession>A0A9W9JVY4</accession>
<feature type="domain" description="FAD-binding FR-type" evidence="14">
    <location>
        <begin position="322"/>
        <end position="429"/>
    </location>
</feature>
<feature type="transmembrane region" description="Helical" evidence="13">
    <location>
        <begin position="70"/>
        <end position="94"/>
    </location>
</feature>
<organism evidence="15 16">
    <name type="scientific">Penicillium angulare</name>
    <dbReference type="NCBI Taxonomy" id="116970"/>
    <lineage>
        <taxon>Eukaryota</taxon>
        <taxon>Fungi</taxon>
        <taxon>Dikarya</taxon>
        <taxon>Ascomycota</taxon>
        <taxon>Pezizomycotina</taxon>
        <taxon>Eurotiomycetes</taxon>
        <taxon>Eurotiomycetidae</taxon>
        <taxon>Eurotiales</taxon>
        <taxon>Aspergillaceae</taxon>
        <taxon>Penicillium</taxon>
    </lineage>
</organism>
<protein>
    <recommendedName>
        <fullName evidence="3">ferric-chelate reductase (NADPH)</fullName>
        <ecNumber evidence="3">1.16.1.9</ecNumber>
    </recommendedName>
</protein>
<dbReference type="Pfam" id="PF08030">
    <property type="entry name" value="NAD_binding_6"/>
    <property type="match status" value="1"/>
</dbReference>
<evidence type="ECO:0000256" key="4">
    <source>
        <dbReference type="ARBA" id="ARBA00022448"/>
    </source>
</evidence>
<evidence type="ECO:0000259" key="14">
    <source>
        <dbReference type="PROSITE" id="PS51384"/>
    </source>
</evidence>
<keyword evidence="5" id="KW-1003">Cell membrane</keyword>
<dbReference type="EMBL" id="JAPQKH010000008">
    <property type="protein sequence ID" value="KAJ5083132.1"/>
    <property type="molecule type" value="Genomic_DNA"/>
</dbReference>
<evidence type="ECO:0000256" key="9">
    <source>
        <dbReference type="ARBA" id="ARBA00023002"/>
    </source>
</evidence>
<dbReference type="Proteomes" id="UP001149165">
    <property type="component" value="Unassembled WGS sequence"/>
</dbReference>
<feature type="transmembrane region" description="Helical" evidence="13">
    <location>
        <begin position="169"/>
        <end position="190"/>
    </location>
</feature>
<feature type="transmembrane region" description="Helical" evidence="13">
    <location>
        <begin position="275"/>
        <end position="293"/>
    </location>
</feature>
<dbReference type="InterPro" id="IPR017927">
    <property type="entry name" value="FAD-bd_FR_type"/>
</dbReference>